<reference evidence="1" key="1">
    <citation type="journal article" date="2023" name="Plant Biotechnol. J.">
        <title>Chromosome-level wild Hevea brasiliensis genome provides new tools for genomic-assisted breeding and valuable loci to elevate rubber yield.</title>
        <authorList>
            <person name="Cheng H."/>
            <person name="Song X."/>
            <person name="Hu Y."/>
            <person name="Wu T."/>
            <person name="Yang Q."/>
            <person name="An Z."/>
            <person name="Feng S."/>
            <person name="Deng Z."/>
            <person name="Wu W."/>
            <person name="Zeng X."/>
            <person name="Tu M."/>
            <person name="Wang X."/>
            <person name="Huang H."/>
        </authorList>
    </citation>
    <scope>NUCLEOTIDE SEQUENCE</scope>
    <source>
        <strain evidence="1">MT/VB/25A 57/8</strain>
    </source>
</reference>
<organism evidence="1 2">
    <name type="scientific">Hevea brasiliensis</name>
    <name type="common">Para rubber tree</name>
    <name type="synonym">Siphonia brasiliensis</name>
    <dbReference type="NCBI Taxonomy" id="3981"/>
    <lineage>
        <taxon>Eukaryota</taxon>
        <taxon>Viridiplantae</taxon>
        <taxon>Streptophyta</taxon>
        <taxon>Embryophyta</taxon>
        <taxon>Tracheophyta</taxon>
        <taxon>Spermatophyta</taxon>
        <taxon>Magnoliopsida</taxon>
        <taxon>eudicotyledons</taxon>
        <taxon>Gunneridae</taxon>
        <taxon>Pentapetalae</taxon>
        <taxon>rosids</taxon>
        <taxon>fabids</taxon>
        <taxon>Malpighiales</taxon>
        <taxon>Euphorbiaceae</taxon>
        <taxon>Crotonoideae</taxon>
        <taxon>Micrandreae</taxon>
        <taxon>Hevea</taxon>
    </lineage>
</organism>
<dbReference type="PANTHER" id="PTHR34222">
    <property type="entry name" value="GAG_PRE-INTEGRS DOMAIN-CONTAINING PROTEIN"/>
    <property type="match status" value="1"/>
</dbReference>
<evidence type="ECO:0000313" key="1">
    <source>
        <dbReference type="EMBL" id="KAJ9140857.1"/>
    </source>
</evidence>
<accession>A0ABQ9KLB9</accession>
<keyword evidence="2" id="KW-1185">Reference proteome</keyword>
<proteinExistence type="predicted"/>
<name>A0ABQ9KLB9_HEVBR</name>
<protein>
    <recommendedName>
        <fullName evidence="3">Retrotransposon gag domain-containing protein</fullName>
    </recommendedName>
</protein>
<evidence type="ECO:0000313" key="2">
    <source>
        <dbReference type="Proteomes" id="UP001174677"/>
    </source>
</evidence>
<evidence type="ECO:0008006" key="3">
    <source>
        <dbReference type="Google" id="ProtNLM"/>
    </source>
</evidence>
<sequence>MIYQIIRKMALISQENLSVTNYYLKLKQLWDELASIEALPSCTCGYMKLANDIFNKDRLMQFLMGLNDSYDQVRSQILVSDPLLTVNKAYSSVLQVETQKEIQLNLTENINSIALATKYDARKGHCDYYNLDGHTREGCFKLIGYPDWFKNRNKTTNQQA</sequence>
<dbReference type="EMBL" id="JARPOI010000017">
    <property type="protein sequence ID" value="KAJ9140857.1"/>
    <property type="molecule type" value="Genomic_DNA"/>
</dbReference>
<dbReference type="PANTHER" id="PTHR34222:SF99">
    <property type="entry name" value="PROTEIN, PUTATIVE-RELATED"/>
    <property type="match status" value="1"/>
</dbReference>
<gene>
    <name evidence="1" type="ORF">P3X46_031452</name>
</gene>
<dbReference type="Proteomes" id="UP001174677">
    <property type="component" value="Chromosome 17"/>
</dbReference>
<comment type="caution">
    <text evidence="1">The sequence shown here is derived from an EMBL/GenBank/DDBJ whole genome shotgun (WGS) entry which is preliminary data.</text>
</comment>